<evidence type="ECO:0000256" key="1">
    <source>
        <dbReference type="ARBA" id="ARBA00023002"/>
    </source>
</evidence>
<reference evidence="2 3" key="1">
    <citation type="submission" date="2015-10" db="EMBL/GenBank/DDBJ databases">
        <title>Genome analyses suggest a sexual origin of heterokaryosis in a supposedly ancient asexual fungus.</title>
        <authorList>
            <person name="Ropars J."/>
            <person name="Sedzielewska K."/>
            <person name="Noel J."/>
            <person name="Charron P."/>
            <person name="Farinelli L."/>
            <person name="Marton T."/>
            <person name="Kruger M."/>
            <person name="Pelin A."/>
            <person name="Brachmann A."/>
            <person name="Corradi N."/>
        </authorList>
    </citation>
    <scope>NUCLEOTIDE SEQUENCE [LARGE SCALE GENOMIC DNA]</scope>
    <source>
        <strain evidence="2 3">A4</strain>
    </source>
</reference>
<dbReference type="GO" id="GO:0016491">
    <property type="term" value="F:oxidoreductase activity"/>
    <property type="evidence" value="ECO:0007669"/>
    <property type="project" value="UniProtKB-KW"/>
</dbReference>
<dbReference type="EMBL" id="LLXI01002009">
    <property type="protein sequence ID" value="PKY55933.1"/>
    <property type="molecule type" value="Genomic_DNA"/>
</dbReference>
<sequence length="367" mass="40955">SVELPGKIAFTSSRSQGYGEIDFDNLNLEKGAYWYPLKAYGNTKLMNVIIAQELGRILQNENITTFSLHPGVILTNISNSKGVFMESVVKIATKIIGISAEQGAINTLYPVLSPENKETGKYYHEVKLDNNCDLSRHVIILTGATDGFGKDMARILAGFNPKKLILPARIMINNQVIKTKDNLELQFQVNHLAPFLLTLLLLDTIKKSVSAELPGKIAFTSSGAQRRGIIDFDNLNLEKGAYLRPLQGYSNTKLMNVMVAKELSRIVQNENITTYSLHPGVIQSNIGHMNSGISNFFLGLFIKMYEITSEQGATNTLYPVLSPDNKETGKYYHEGIESEPNKIVDDQEVTKKLWDISEQILKDHQMI</sequence>
<keyword evidence="1" id="KW-0560">Oxidoreductase</keyword>
<name>A0A2I1HAM2_9GLOM</name>
<protein>
    <submittedName>
        <fullName evidence="2">NAD(P)-binding protein</fullName>
    </submittedName>
</protein>
<gene>
    <name evidence="2" type="ORF">RhiirA4_475792</name>
</gene>
<accession>A0A2I1HAM2</accession>
<dbReference type="VEuPathDB" id="FungiDB:FUN_011860"/>
<dbReference type="SUPFAM" id="SSF51735">
    <property type="entry name" value="NAD(P)-binding Rossmann-fold domains"/>
    <property type="match status" value="2"/>
</dbReference>
<dbReference type="VEuPathDB" id="FungiDB:RhiirFUN_010750"/>
<dbReference type="Gene3D" id="3.40.50.720">
    <property type="entry name" value="NAD(P)-binding Rossmann-like Domain"/>
    <property type="match status" value="2"/>
</dbReference>
<dbReference type="PANTHER" id="PTHR43157:SF31">
    <property type="entry name" value="PHOSPHATIDYLINOSITOL-GLYCAN BIOSYNTHESIS CLASS F PROTEIN"/>
    <property type="match status" value="1"/>
</dbReference>
<dbReference type="Proteomes" id="UP000234323">
    <property type="component" value="Unassembled WGS sequence"/>
</dbReference>
<comment type="caution">
    <text evidence="2">The sequence shown here is derived from an EMBL/GenBank/DDBJ whole genome shotgun (WGS) entry which is preliminary data.</text>
</comment>
<keyword evidence="3" id="KW-1185">Reference proteome</keyword>
<evidence type="ECO:0000313" key="3">
    <source>
        <dbReference type="Proteomes" id="UP000234323"/>
    </source>
</evidence>
<dbReference type="VEuPathDB" id="FungiDB:RhiirA1_537813"/>
<feature type="non-terminal residue" evidence="2">
    <location>
        <position position="1"/>
    </location>
</feature>
<evidence type="ECO:0000313" key="2">
    <source>
        <dbReference type="EMBL" id="PKY55933.1"/>
    </source>
</evidence>
<proteinExistence type="predicted"/>
<dbReference type="AlphaFoldDB" id="A0A2I1HAM2"/>
<organism evidence="2 3">
    <name type="scientific">Rhizophagus irregularis</name>
    <dbReference type="NCBI Taxonomy" id="588596"/>
    <lineage>
        <taxon>Eukaryota</taxon>
        <taxon>Fungi</taxon>
        <taxon>Fungi incertae sedis</taxon>
        <taxon>Mucoromycota</taxon>
        <taxon>Glomeromycotina</taxon>
        <taxon>Glomeromycetes</taxon>
        <taxon>Glomerales</taxon>
        <taxon>Glomeraceae</taxon>
        <taxon>Rhizophagus</taxon>
    </lineage>
</organism>
<dbReference type="PANTHER" id="PTHR43157">
    <property type="entry name" value="PHOSPHATIDYLINOSITOL-GLYCAN BIOSYNTHESIS CLASS F PROTEIN-RELATED"/>
    <property type="match status" value="1"/>
</dbReference>
<dbReference type="InterPro" id="IPR036291">
    <property type="entry name" value="NAD(P)-bd_dom_sf"/>
</dbReference>